<protein>
    <recommendedName>
        <fullName evidence="4">DUF4811 domain-containing protein</fullName>
    </recommendedName>
</protein>
<organism evidence="2 3">
    <name type="scientific">Lactococcus cremoris subsp. cremoris GE214</name>
    <dbReference type="NCBI Taxonomy" id="1415168"/>
    <lineage>
        <taxon>Bacteria</taxon>
        <taxon>Bacillati</taxon>
        <taxon>Bacillota</taxon>
        <taxon>Bacilli</taxon>
        <taxon>Lactobacillales</taxon>
        <taxon>Streptococcaceae</taxon>
        <taxon>Lactococcus</taxon>
        <taxon>Lactococcus cremoris subsp. cremoris</taxon>
    </lineage>
</organism>
<keyword evidence="1" id="KW-1133">Transmembrane helix</keyword>
<name>A0A084A9J7_LACLC</name>
<accession>A0A084A9J7</accession>
<sequence>MILFIIILVVILMIVGFFYIKGSTGNILGGIATLLLLLSMFGLIYHDNNHWGMKEVTKTTQTTIYSAAGSTQPFGMLLTQAFGTNSGNYILMYKAQANDSKTTVNFIGNVKLMNTSDKAETSMMKTWISDEMSKNIVESSKKKANYQLVANAKNAKLVTKTTTYQWDNNFAKFLFGIGGESGELIKKEITAKVPKETWLVLTPEQAQQLQKLAPEFEAKQKAQLEAEIAAAKTPQEKQAIAAAAQKKQAQMAALKTSNPDAYAKLMVSQMKTLLGIKD</sequence>
<evidence type="ECO:0000313" key="2">
    <source>
        <dbReference type="EMBL" id="KEY61976.1"/>
    </source>
</evidence>
<evidence type="ECO:0000256" key="1">
    <source>
        <dbReference type="SAM" id="Phobius"/>
    </source>
</evidence>
<gene>
    <name evidence="2" type="ORF">U725_01887</name>
</gene>
<feature type="transmembrane region" description="Helical" evidence="1">
    <location>
        <begin position="27"/>
        <end position="45"/>
    </location>
</feature>
<feature type="transmembrane region" description="Helical" evidence="1">
    <location>
        <begin position="5"/>
        <end position="21"/>
    </location>
</feature>
<dbReference type="Pfam" id="PF16069">
    <property type="entry name" value="DUF4811"/>
    <property type="match status" value="1"/>
</dbReference>
<dbReference type="AlphaFoldDB" id="A0A084A9J7"/>
<keyword evidence="1" id="KW-0812">Transmembrane</keyword>
<dbReference type="InterPro" id="IPR032083">
    <property type="entry name" value="DUF4811"/>
</dbReference>
<evidence type="ECO:0000313" key="3">
    <source>
        <dbReference type="Proteomes" id="UP000028401"/>
    </source>
</evidence>
<reference evidence="2 3" key="1">
    <citation type="submission" date="2014-06" db="EMBL/GenBank/DDBJ databases">
        <title>Draft genome sequence of the putrescine producing strain Lactococcus lactis subsp cremoris GE214.</title>
        <authorList>
            <person name="Ladero V."/>
            <person name="Linares D.M."/>
            <person name="del Rio B."/>
            <person name="Mayo B."/>
            <person name="Martin M.C."/>
            <person name="Fernandez M."/>
            <person name="Alvarez M.A."/>
        </authorList>
    </citation>
    <scope>NUCLEOTIDE SEQUENCE [LARGE SCALE GENOMIC DNA]</scope>
    <source>
        <strain evidence="2 3">GE214</strain>
    </source>
</reference>
<dbReference type="PATRIC" id="fig|1415168.3.peg.1959"/>
<dbReference type="RefSeq" id="WP_042748563.1">
    <property type="nucleotide sequence ID" value="NZ_AZSI01000088.1"/>
</dbReference>
<dbReference type="Proteomes" id="UP000028401">
    <property type="component" value="Unassembled WGS sequence"/>
</dbReference>
<keyword evidence="1" id="KW-0472">Membrane</keyword>
<dbReference type="EMBL" id="AZSI01000088">
    <property type="protein sequence ID" value="KEY61976.1"/>
    <property type="molecule type" value="Genomic_DNA"/>
</dbReference>
<proteinExistence type="predicted"/>
<comment type="caution">
    <text evidence="2">The sequence shown here is derived from an EMBL/GenBank/DDBJ whole genome shotgun (WGS) entry which is preliminary data.</text>
</comment>
<evidence type="ECO:0008006" key="4">
    <source>
        <dbReference type="Google" id="ProtNLM"/>
    </source>
</evidence>